<dbReference type="RefSeq" id="WP_136019143.1">
    <property type="nucleotide sequence ID" value="NZ_CAAHHG010000003.1"/>
</dbReference>
<dbReference type="Gene3D" id="1.10.10.10">
    <property type="entry name" value="Winged helix-like DNA-binding domain superfamily/Winged helix DNA-binding domain"/>
    <property type="match status" value="1"/>
</dbReference>
<protein>
    <submittedName>
        <fullName evidence="6">Mga</fullName>
    </submittedName>
</protein>
<dbReference type="InterPro" id="IPR050661">
    <property type="entry name" value="BglG_antiterminators"/>
</dbReference>
<evidence type="ECO:0000259" key="4">
    <source>
        <dbReference type="Pfam" id="PF08270"/>
    </source>
</evidence>
<dbReference type="InterPro" id="IPR036388">
    <property type="entry name" value="WH-like_DNA-bd_sf"/>
</dbReference>
<accession>Q4QSS0</accession>
<dbReference type="Pfam" id="PF05043">
    <property type="entry name" value="Mga"/>
    <property type="match status" value="1"/>
</dbReference>
<dbReference type="InterPro" id="IPR013199">
    <property type="entry name" value="HTH_Mga_DNA-bd_dom"/>
</dbReference>
<feature type="domain" description="M protein trans-acting positive regulator (MGA) HTH" evidence="5">
    <location>
        <begin position="8"/>
        <end position="66"/>
    </location>
</feature>
<evidence type="ECO:0000256" key="2">
    <source>
        <dbReference type="ARBA" id="ARBA00023163"/>
    </source>
</evidence>
<keyword evidence="1" id="KW-0805">Transcription regulation</keyword>
<evidence type="ECO:0000313" key="6">
    <source>
        <dbReference type="EMBL" id="AAY20983.1"/>
    </source>
</evidence>
<keyword evidence="2" id="KW-0804">Transcription</keyword>
<evidence type="ECO:0000259" key="3">
    <source>
        <dbReference type="Pfam" id="PF05043"/>
    </source>
</evidence>
<feature type="domain" description="M protein trans-acting positive regulator (MGA) PRD" evidence="4">
    <location>
        <begin position="184"/>
        <end position="392"/>
    </location>
</feature>
<gene>
    <name evidence="6" type="primary">mga</name>
</gene>
<dbReference type="Pfam" id="PF08280">
    <property type="entry name" value="HTH_Mga"/>
    <property type="match status" value="1"/>
</dbReference>
<name>Q4QSS0_STRPY</name>
<dbReference type="PANTHER" id="PTHR30185:SF18">
    <property type="entry name" value="TRANSCRIPTIONAL REGULATOR MTLR"/>
    <property type="match status" value="1"/>
</dbReference>
<dbReference type="InterPro" id="IPR013236">
    <property type="entry name" value="Mga_PRD_dom"/>
</dbReference>
<reference evidence="6" key="1">
    <citation type="journal article" date="2005" name="J. Bacteriol.">
        <title>Evolution of transcription regulatory genes is linked to niche specialization in the bacterial pathogen Streptococcus pyogenes.</title>
        <authorList>
            <person name="Bessen D.E."/>
            <person name="Manoharan A."/>
            <person name="Luo F."/>
            <person name="Wertz J.E."/>
            <person name="Robinson D.A."/>
        </authorList>
    </citation>
    <scope>NUCLEOTIDE SEQUENCE</scope>
    <source>
        <strain evidence="6">D488</strain>
    </source>
</reference>
<dbReference type="PANTHER" id="PTHR30185">
    <property type="entry name" value="CRYPTIC BETA-GLUCOSIDE BGL OPERON ANTITERMINATOR"/>
    <property type="match status" value="1"/>
</dbReference>
<dbReference type="Pfam" id="PF08270">
    <property type="entry name" value="PRD_Mga"/>
    <property type="match status" value="1"/>
</dbReference>
<evidence type="ECO:0000256" key="1">
    <source>
        <dbReference type="ARBA" id="ARBA00023015"/>
    </source>
</evidence>
<feature type="domain" description="Mga helix-turn-helix" evidence="3">
    <location>
        <begin position="78"/>
        <end position="162"/>
    </location>
</feature>
<dbReference type="AlphaFoldDB" id="Q4QSS0"/>
<proteinExistence type="predicted"/>
<sequence>MYVSKLFTSQQWRELKLISYVTENADAIGVKDKELSKALNISMLTLQTCLTNMQFMKEVGGITYKNGYITIWYHQHCGLQEVYQKALRHSQSFKLLETLFFRDFNSLEELAEELFVSLSTLKRLIKKTNAYLTHTFGITILTSPVQVSGDEHQIRLFYLKYFSEAYKISEWPFGEMLNLKNCERLLSLMIKEVDVRVNFTLFQHLKILSSVNLIRYYKGHSAVYDNKKTSHRFSQLIQHSSEIQDLSRLFYLKFGLYLDETTIAEMFSNHVNDQLEIGYAFDSIKQDSPTGCRKVTNWVHLLDELEIRLNLSVTNKYEVAVILHNTTVLKEEDITANYLFFDYKKSYLNFYKQEHPHLYKAFVAGVEKLMRSEKEPISKELTNQLIYAFFITWENSFLKVNQKDEKIRLLVIERSFNSVGNFLKKYIGEFFSITNFNELDALTIDLEEIEKQYDVIVTDVMVGKSEELEIFFFYKMIPEAIIDKLNAFLNISFADSLPLDKPIKNPLDFHRKEVILPTPHNKLHAPPSTT</sequence>
<dbReference type="EMBL" id="AY905504">
    <property type="protein sequence ID" value="AAY20983.1"/>
    <property type="molecule type" value="Genomic_DNA"/>
</dbReference>
<dbReference type="InterPro" id="IPR007737">
    <property type="entry name" value="Mga_HTH"/>
</dbReference>
<evidence type="ECO:0000259" key="5">
    <source>
        <dbReference type="Pfam" id="PF08280"/>
    </source>
</evidence>
<organism evidence="6">
    <name type="scientific">Streptococcus pyogenes</name>
    <dbReference type="NCBI Taxonomy" id="1314"/>
    <lineage>
        <taxon>Bacteria</taxon>
        <taxon>Bacillati</taxon>
        <taxon>Bacillota</taxon>
        <taxon>Bacilli</taxon>
        <taxon>Lactobacillales</taxon>
        <taxon>Streptococcaceae</taxon>
        <taxon>Streptococcus</taxon>
    </lineage>
</organism>